<dbReference type="Pfam" id="PF07690">
    <property type="entry name" value="MFS_1"/>
    <property type="match status" value="1"/>
</dbReference>
<keyword evidence="2 6" id="KW-0812">Transmembrane</keyword>
<dbReference type="InterPro" id="IPR036259">
    <property type="entry name" value="MFS_trans_sf"/>
</dbReference>
<feature type="region of interest" description="Disordered" evidence="5">
    <location>
        <begin position="1"/>
        <end position="47"/>
    </location>
</feature>
<keyword evidence="4 6" id="KW-0472">Membrane</keyword>
<gene>
    <name evidence="8" type="ORF">HMN09_00195300</name>
</gene>
<evidence type="ECO:0000256" key="1">
    <source>
        <dbReference type="ARBA" id="ARBA00004141"/>
    </source>
</evidence>
<feature type="compositionally biased region" description="Basic and acidic residues" evidence="5">
    <location>
        <begin position="1"/>
        <end position="22"/>
    </location>
</feature>
<dbReference type="Gene3D" id="1.20.1250.20">
    <property type="entry name" value="MFS general substrate transporter like domains"/>
    <property type="match status" value="1"/>
</dbReference>
<feature type="transmembrane region" description="Helical" evidence="6">
    <location>
        <begin position="396"/>
        <end position="418"/>
    </location>
</feature>
<dbReference type="InterPro" id="IPR011701">
    <property type="entry name" value="MFS"/>
</dbReference>
<protein>
    <submittedName>
        <fullName evidence="8">MFS transporter</fullName>
    </submittedName>
</protein>
<dbReference type="GO" id="GO:0005886">
    <property type="term" value="C:plasma membrane"/>
    <property type="evidence" value="ECO:0007669"/>
    <property type="project" value="TreeGrafter"/>
</dbReference>
<evidence type="ECO:0000256" key="3">
    <source>
        <dbReference type="ARBA" id="ARBA00022989"/>
    </source>
</evidence>
<evidence type="ECO:0000256" key="2">
    <source>
        <dbReference type="ARBA" id="ARBA00022692"/>
    </source>
</evidence>
<dbReference type="InterPro" id="IPR020846">
    <property type="entry name" value="MFS_dom"/>
</dbReference>
<feature type="transmembrane region" description="Helical" evidence="6">
    <location>
        <begin position="124"/>
        <end position="142"/>
    </location>
</feature>
<feature type="transmembrane region" description="Helical" evidence="6">
    <location>
        <begin position="56"/>
        <end position="73"/>
    </location>
</feature>
<feature type="transmembrane region" description="Helical" evidence="6">
    <location>
        <begin position="320"/>
        <end position="337"/>
    </location>
</feature>
<dbReference type="Proteomes" id="UP000613580">
    <property type="component" value="Unassembled WGS sequence"/>
</dbReference>
<dbReference type="SUPFAM" id="SSF103473">
    <property type="entry name" value="MFS general substrate transporter"/>
    <property type="match status" value="1"/>
</dbReference>
<evidence type="ECO:0000313" key="9">
    <source>
        <dbReference type="Proteomes" id="UP000613580"/>
    </source>
</evidence>
<evidence type="ECO:0000256" key="5">
    <source>
        <dbReference type="SAM" id="MobiDB-lite"/>
    </source>
</evidence>
<dbReference type="PANTHER" id="PTHR23502:SF184">
    <property type="entry name" value="MAJOR FACILITATOR SUPERFAMILY (MFS) PROFILE DOMAIN-CONTAINING PROTEIN"/>
    <property type="match status" value="1"/>
</dbReference>
<accession>A0A8H6TQ51</accession>
<evidence type="ECO:0000259" key="7">
    <source>
        <dbReference type="PROSITE" id="PS50850"/>
    </source>
</evidence>
<organism evidence="8 9">
    <name type="scientific">Mycena chlorophos</name>
    <name type="common">Agaric fungus</name>
    <name type="synonym">Agaricus chlorophos</name>
    <dbReference type="NCBI Taxonomy" id="658473"/>
    <lineage>
        <taxon>Eukaryota</taxon>
        <taxon>Fungi</taxon>
        <taxon>Dikarya</taxon>
        <taxon>Basidiomycota</taxon>
        <taxon>Agaricomycotina</taxon>
        <taxon>Agaricomycetes</taxon>
        <taxon>Agaricomycetidae</taxon>
        <taxon>Agaricales</taxon>
        <taxon>Marasmiineae</taxon>
        <taxon>Mycenaceae</taxon>
        <taxon>Mycena</taxon>
    </lineage>
</organism>
<evidence type="ECO:0000256" key="6">
    <source>
        <dbReference type="SAM" id="Phobius"/>
    </source>
</evidence>
<reference evidence="8" key="1">
    <citation type="submission" date="2020-05" db="EMBL/GenBank/DDBJ databases">
        <title>Mycena genomes resolve the evolution of fungal bioluminescence.</title>
        <authorList>
            <person name="Tsai I.J."/>
        </authorList>
    </citation>
    <scope>NUCLEOTIDE SEQUENCE</scope>
    <source>
        <strain evidence="8">110903Hualien_Pintung</strain>
    </source>
</reference>
<comment type="caution">
    <text evidence="8">The sequence shown here is derived from an EMBL/GenBank/DDBJ whole genome shotgun (WGS) entry which is preliminary data.</text>
</comment>
<feature type="transmembrane region" description="Helical" evidence="6">
    <location>
        <begin position="182"/>
        <end position="204"/>
    </location>
</feature>
<dbReference type="OrthoDB" id="6770063at2759"/>
<keyword evidence="9" id="KW-1185">Reference proteome</keyword>
<dbReference type="FunFam" id="1.20.1250.20:FF:000011">
    <property type="entry name" value="MFS multidrug transporter, putative"/>
    <property type="match status" value="1"/>
</dbReference>
<feature type="domain" description="Major facilitator superfamily (MFS) profile" evidence="7">
    <location>
        <begin position="56"/>
        <end position="482"/>
    </location>
</feature>
<name>A0A8H6TQ51_MYCCL</name>
<keyword evidence="3 6" id="KW-1133">Transmembrane helix</keyword>
<feature type="transmembrane region" description="Helical" evidence="6">
    <location>
        <begin position="425"/>
        <end position="446"/>
    </location>
</feature>
<feature type="transmembrane region" description="Helical" evidence="6">
    <location>
        <begin position="273"/>
        <end position="300"/>
    </location>
</feature>
<dbReference type="GO" id="GO:0022857">
    <property type="term" value="F:transmembrane transporter activity"/>
    <property type="evidence" value="ECO:0007669"/>
    <property type="project" value="InterPro"/>
</dbReference>
<feature type="transmembrane region" description="Helical" evidence="6">
    <location>
        <begin position="93"/>
        <end position="112"/>
    </location>
</feature>
<dbReference type="AlphaFoldDB" id="A0A8H6TQ51"/>
<dbReference type="CDD" id="cd17323">
    <property type="entry name" value="MFS_Tpo1_MDR_like"/>
    <property type="match status" value="1"/>
</dbReference>
<dbReference type="PANTHER" id="PTHR23502">
    <property type="entry name" value="MAJOR FACILITATOR SUPERFAMILY"/>
    <property type="match status" value="1"/>
</dbReference>
<sequence>MSQADLETKMDTRPSSTDDKSSQELAKPVASRPQQQATLAPDDPENPRLWPMGKKVLTTVTLCFWVLSFNYGSTAYVASIPDLQTRFNISEEVAVLGVSLMIFGLGAGPLLWGPLSEIIGRQKVYRIAALGYTAFSIGVAFSENIGTLIVLRFLAGFFGSASINNVPASIGDYTTLHERLRLTAVYALCAFGGPSIGPLVSAFVDVDAGYRWNLRVIAIFCGVTSIGVAFLPETAGPQLLERKLKRENPELLPPKKSTGENISALVTSMSRPIVFLFTEPVVMIVSLYLSILFGILFGFFEAFTVVWLEIRDWTPTSFGLTYIGLGLGFFFGLGLVGSQGQKQYEKRAAADKARGIPVQPEARLTLAYIGAFLCPAALFIFAWTAPFHQVHWIGPIIGEFLFSFGMILIFTAFIPFLIDNYQLTAASALAAGTAGRAIFGGVFPLFSIQMYHKLTVQGATSLLAGLMCVCAPIPFLFNKYGRTLRAKSKWAVAQEA</sequence>
<evidence type="ECO:0000256" key="4">
    <source>
        <dbReference type="ARBA" id="ARBA00023136"/>
    </source>
</evidence>
<evidence type="ECO:0000313" key="8">
    <source>
        <dbReference type="EMBL" id="KAF7321079.1"/>
    </source>
</evidence>
<proteinExistence type="predicted"/>
<feature type="transmembrane region" description="Helical" evidence="6">
    <location>
        <begin position="364"/>
        <end position="384"/>
    </location>
</feature>
<feature type="transmembrane region" description="Helical" evidence="6">
    <location>
        <begin position="458"/>
        <end position="477"/>
    </location>
</feature>
<dbReference type="EMBL" id="JACAZE010000002">
    <property type="protein sequence ID" value="KAF7321079.1"/>
    <property type="molecule type" value="Genomic_DNA"/>
</dbReference>
<dbReference type="PROSITE" id="PS50850">
    <property type="entry name" value="MFS"/>
    <property type="match status" value="1"/>
</dbReference>
<comment type="subcellular location">
    <subcellularLocation>
        <location evidence="1">Membrane</location>
        <topology evidence="1">Multi-pass membrane protein</topology>
    </subcellularLocation>
</comment>